<dbReference type="AlphaFoldDB" id="A0A5M8P4Y0"/>
<evidence type="ECO:0000313" key="2">
    <source>
        <dbReference type="EMBL" id="KAA6303434.1"/>
    </source>
</evidence>
<dbReference type="EMBL" id="SNRX01000002">
    <property type="protein sequence ID" value="KAA6303434.1"/>
    <property type="molecule type" value="Genomic_DNA"/>
</dbReference>
<sequence length="317" mass="35337">MISLGGYGGYVVFGFDHLVENRAGKYDFKVLANAFYANANPNMGASREGGSCEPGIVMVSYDANNNGIPDDEWYELAGSEYHKPETTHHYEITYHKPDAGKTPTPDYSYPFLNDTTYIRWTTNGHGNGYLYRNTFHSQPYYPQWIADETIVFEGTKLADNYVDESGVGNYYVQYAYAWGYVDNHPNNDHRSGFSIEWAVDGDGNPVQLPGIHFVKVYLTGGDVDVPTDLTGFENLLGFDRQESVALLQNPVQQALLIASAHSQQADVYNLMGNKVMSFTLGSGTNHINCNLSQGLYVLVTDNQAIPIYQVLWIPPTC</sequence>
<protein>
    <submittedName>
        <fullName evidence="2">Uncharacterized protein</fullName>
    </submittedName>
</protein>
<dbReference type="Proteomes" id="UP000324575">
    <property type="component" value="Unassembled WGS sequence"/>
</dbReference>
<name>A0A5M8P4Y0_9BACT</name>
<evidence type="ECO:0000313" key="1">
    <source>
        <dbReference type="EMBL" id="KAA6303213.1"/>
    </source>
</evidence>
<accession>A0A5M8P4Y0</accession>
<gene>
    <name evidence="1" type="ORF">EZS26_000373</name>
    <name evidence="2" type="ORF">EZS26_000594</name>
</gene>
<organism evidence="2 3">
    <name type="scientific">Candidatus Ordinivivax streblomastigis</name>
    <dbReference type="NCBI Taxonomy" id="2540710"/>
    <lineage>
        <taxon>Bacteria</taxon>
        <taxon>Pseudomonadati</taxon>
        <taxon>Bacteroidota</taxon>
        <taxon>Bacteroidia</taxon>
        <taxon>Bacteroidales</taxon>
        <taxon>Candidatus Ordinivivax</taxon>
    </lineage>
</organism>
<evidence type="ECO:0000313" key="3">
    <source>
        <dbReference type="Proteomes" id="UP000324575"/>
    </source>
</evidence>
<comment type="caution">
    <text evidence="2">The sequence shown here is derived from an EMBL/GenBank/DDBJ whole genome shotgun (WGS) entry which is preliminary data.</text>
</comment>
<proteinExistence type="predicted"/>
<reference evidence="2 3" key="1">
    <citation type="submission" date="2019-03" db="EMBL/GenBank/DDBJ databases">
        <title>Single cell metagenomics reveals metabolic interactions within the superorganism composed of flagellate Streblomastix strix and complex community of Bacteroidetes bacteria on its surface.</title>
        <authorList>
            <person name="Treitli S.C."/>
            <person name="Kolisko M."/>
            <person name="Husnik F."/>
            <person name="Keeling P."/>
            <person name="Hampl V."/>
        </authorList>
    </citation>
    <scope>NUCLEOTIDE SEQUENCE [LARGE SCALE GENOMIC DNA]</scope>
    <source>
        <strain evidence="2">St1</strain>
    </source>
</reference>
<dbReference type="EMBL" id="SNRX01000002">
    <property type="protein sequence ID" value="KAA6303213.1"/>
    <property type="molecule type" value="Genomic_DNA"/>
</dbReference>